<keyword evidence="2" id="KW-1185">Reference proteome</keyword>
<evidence type="ECO:0000313" key="1">
    <source>
        <dbReference type="EMBL" id="PZX14957.1"/>
    </source>
</evidence>
<sequence length="343" mass="39428">MHLRMEKNTTNRYCYASMSILLCLLQLISCNSFEKKSLATASDNCVLLVDSISNSYKIKEIGNVQNLEILNGLKGFQFGMNSKLLHECITLERIDNQFSVGFYQNSFSFQDISWHTVLLAFEYDKLIGVVINGKVGIKTCEFLSTANEGSPYVLQRNFIKLLGLPNYKPLTIVDKKLSNTSLFMTYNFKDKKPTRESLSSLLSDLSHTQQESSINPIQVYISDLTRDFTNREKPQACKLQLEYYETLKMTSSWESSIFLKIDYARNRMIETSVAEMRKYNGETVVAFSDYNFNDTWDINISMFANRGSFNSFNRVNEQNILKKAVEKAKNENFANTKKLIDGF</sequence>
<reference evidence="1 2" key="1">
    <citation type="submission" date="2018-06" db="EMBL/GenBank/DDBJ databases">
        <title>Genomic Encyclopedia of Archaeal and Bacterial Type Strains, Phase II (KMG-II): from individual species to whole genera.</title>
        <authorList>
            <person name="Goeker M."/>
        </authorList>
    </citation>
    <scope>NUCLEOTIDE SEQUENCE [LARGE SCALE GENOMIC DNA]</scope>
    <source>
        <strain evidence="1 2">DSM 6779</strain>
    </source>
</reference>
<dbReference type="EMBL" id="QKZK01000018">
    <property type="protein sequence ID" value="PZX14957.1"/>
    <property type="molecule type" value="Genomic_DNA"/>
</dbReference>
<proteinExistence type="predicted"/>
<gene>
    <name evidence="1" type="ORF">LX69_02285</name>
</gene>
<dbReference type="Proteomes" id="UP000249239">
    <property type="component" value="Unassembled WGS sequence"/>
</dbReference>
<dbReference type="AlphaFoldDB" id="A0A2W7N9Y5"/>
<accession>A0A2W7N9Y5</accession>
<evidence type="ECO:0000313" key="2">
    <source>
        <dbReference type="Proteomes" id="UP000249239"/>
    </source>
</evidence>
<name>A0A2W7N9Y5_9BACT</name>
<comment type="caution">
    <text evidence="1">The sequence shown here is derived from an EMBL/GenBank/DDBJ whole genome shotgun (WGS) entry which is preliminary data.</text>
</comment>
<protein>
    <submittedName>
        <fullName evidence="1">Uncharacterized protein</fullName>
    </submittedName>
</protein>
<organism evidence="1 2">
    <name type="scientific">Breznakibacter xylanolyticus</name>
    <dbReference type="NCBI Taxonomy" id="990"/>
    <lineage>
        <taxon>Bacteria</taxon>
        <taxon>Pseudomonadati</taxon>
        <taxon>Bacteroidota</taxon>
        <taxon>Bacteroidia</taxon>
        <taxon>Marinilabiliales</taxon>
        <taxon>Marinilabiliaceae</taxon>
        <taxon>Breznakibacter</taxon>
    </lineage>
</organism>